<dbReference type="Proteomes" id="UP000091918">
    <property type="component" value="Unassembled WGS sequence"/>
</dbReference>
<evidence type="ECO:0000313" key="1">
    <source>
        <dbReference type="EMBL" id="OAX83919.1"/>
    </source>
</evidence>
<dbReference type="STRING" id="1658172.A0A1B7P4H8"/>
<comment type="caution">
    <text evidence="1">The sequence shown here is derived from an EMBL/GenBank/DDBJ whole genome shotgun (WGS) entry which is preliminary data.</text>
</comment>
<reference evidence="1 2" key="1">
    <citation type="submission" date="2015-07" db="EMBL/GenBank/DDBJ databases">
        <title>Emmonsia species relationships and genome sequence.</title>
        <authorList>
            <person name="Cuomo C.A."/>
            <person name="Schwartz I.S."/>
            <person name="Kenyon C."/>
            <person name="de Hoog G.S."/>
            <person name="Govender N.P."/>
            <person name="Botha A."/>
            <person name="Moreno L."/>
            <person name="de Vries M."/>
            <person name="Munoz J.F."/>
            <person name="Stielow J.B."/>
        </authorList>
    </citation>
    <scope>NUCLEOTIDE SEQUENCE [LARGE SCALE GENOMIC DNA]</scope>
    <source>
        <strain evidence="1 2">CBS 136260</strain>
    </source>
</reference>
<dbReference type="AlphaFoldDB" id="A0A1B7P4H8"/>
<proteinExistence type="predicted"/>
<accession>A0A1B7P4H8</accession>
<organism evidence="1 2">
    <name type="scientific">Emergomyces africanus</name>
    <dbReference type="NCBI Taxonomy" id="1955775"/>
    <lineage>
        <taxon>Eukaryota</taxon>
        <taxon>Fungi</taxon>
        <taxon>Dikarya</taxon>
        <taxon>Ascomycota</taxon>
        <taxon>Pezizomycotina</taxon>
        <taxon>Eurotiomycetes</taxon>
        <taxon>Eurotiomycetidae</taxon>
        <taxon>Onygenales</taxon>
        <taxon>Ajellomycetaceae</taxon>
        <taxon>Emergomyces</taxon>
    </lineage>
</organism>
<keyword evidence="2" id="KW-1185">Reference proteome</keyword>
<gene>
    <name evidence="1" type="ORF">ACJ72_01710</name>
</gene>
<name>A0A1B7P4H8_9EURO</name>
<evidence type="ECO:0000313" key="2">
    <source>
        <dbReference type="Proteomes" id="UP000091918"/>
    </source>
</evidence>
<dbReference type="OrthoDB" id="4356562at2759"/>
<dbReference type="EMBL" id="LGUA01000122">
    <property type="protein sequence ID" value="OAX83919.1"/>
    <property type="molecule type" value="Genomic_DNA"/>
</dbReference>
<sequence>MALWWNWFFSNTLMFDRGHNIFFIQCDNCRIVDILTHVKISSLPRSSVMLIYMALGSASGFNKGGKMVTWVPTNAIPTDGFTEPLRRQKHEAFVKLIGSTDAGDLKTTLNRTFITLIRFFRFGEGGNVGTGWWNAMEV</sequence>
<protein>
    <submittedName>
        <fullName evidence="1">Uncharacterized protein</fullName>
    </submittedName>
</protein>